<dbReference type="RefSeq" id="WP_006980204.1">
    <property type="nucleotide sequence ID" value="NZ_ABVL01000007.1"/>
</dbReference>
<keyword evidence="1" id="KW-0812">Transmembrane</keyword>
<dbReference type="EMBL" id="ABVL01000007">
    <property type="protein sequence ID" value="EDY19703.1"/>
    <property type="molecule type" value="Genomic_DNA"/>
</dbReference>
<evidence type="ECO:0000313" key="2">
    <source>
        <dbReference type="EMBL" id="EDY19703.1"/>
    </source>
</evidence>
<dbReference type="AlphaFoldDB" id="B4D1U1"/>
<organism evidence="2 3">
    <name type="scientific">Chthoniobacter flavus Ellin428</name>
    <dbReference type="NCBI Taxonomy" id="497964"/>
    <lineage>
        <taxon>Bacteria</taxon>
        <taxon>Pseudomonadati</taxon>
        <taxon>Verrucomicrobiota</taxon>
        <taxon>Spartobacteria</taxon>
        <taxon>Chthoniobacterales</taxon>
        <taxon>Chthoniobacteraceae</taxon>
        <taxon>Chthoniobacter</taxon>
    </lineage>
</organism>
<dbReference type="STRING" id="497964.CfE428DRAFT_2879"/>
<keyword evidence="1" id="KW-1133">Transmembrane helix</keyword>
<feature type="transmembrane region" description="Helical" evidence="1">
    <location>
        <begin position="129"/>
        <end position="148"/>
    </location>
</feature>
<feature type="transmembrane region" description="Helical" evidence="1">
    <location>
        <begin position="97"/>
        <end position="117"/>
    </location>
</feature>
<dbReference type="Proteomes" id="UP000005824">
    <property type="component" value="Unassembled WGS sequence"/>
</dbReference>
<keyword evidence="3" id="KW-1185">Reference proteome</keyword>
<dbReference type="InParanoid" id="B4D1U1"/>
<feature type="transmembrane region" description="Helical" evidence="1">
    <location>
        <begin position="68"/>
        <end position="91"/>
    </location>
</feature>
<evidence type="ECO:0000256" key="1">
    <source>
        <dbReference type="SAM" id="Phobius"/>
    </source>
</evidence>
<gene>
    <name evidence="2" type="ORF">CfE428DRAFT_2879</name>
</gene>
<accession>B4D1U1</accession>
<dbReference type="eggNOG" id="ENOG5032RMK">
    <property type="taxonomic scope" value="Bacteria"/>
</dbReference>
<proteinExistence type="predicted"/>
<evidence type="ECO:0008006" key="4">
    <source>
        <dbReference type="Google" id="ProtNLM"/>
    </source>
</evidence>
<evidence type="ECO:0000313" key="3">
    <source>
        <dbReference type="Proteomes" id="UP000005824"/>
    </source>
</evidence>
<name>B4D1U1_9BACT</name>
<feature type="transmembrane region" description="Helical" evidence="1">
    <location>
        <begin position="179"/>
        <end position="201"/>
    </location>
</feature>
<feature type="transmembrane region" description="Helical" evidence="1">
    <location>
        <begin position="33"/>
        <end position="56"/>
    </location>
</feature>
<feature type="transmembrane region" description="Helical" evidence="1">
    <location>
        <begin position="7"/>
        <end position="27"/>
    </location>
</feature>
<sequence length="211" mass="24215">MSGSIPLWVKIAYTVFLAVLIPNYWRVYGPTNFLYFCDVAAFLTLFALWMESALLASVAAVGIVLPQILWAFDLGAHFLGLRITGMSAYMWNPKVPIFTRALSLFHGWLPFFLLYLVKRLGYDHRALRVWVVIACVLMLVCYFCLPRPGERPPESLKAVNINYVHGFSDDVPQHWMPPWAWLTTLLIGLPFLIWWPTHLVLCRIFPTRGGI</sequence>
<keyword evidence="1" id="KW-0472">Membrane</keyword>
<reference evidence="2 3" key="1">
    <citation type="journal article" date="2011" name="J. Bacteriol.">
        <title>Genome sequence of Chthoniobacter flavus Ellin428, an aerobic heterotrophic soil bacterium.</title>
        <authorList>
            <person name="Kant R."/>
            <person name="van Passel M.W."/>
            <person name="Palva A."/>
            <person name="Lucas S."/>
            <person name="Lapidus A."/>
            <person name="Glavina Del Rio T."/>
            <person name="Dalin E."/>
            <person name="Tice H."/>
            <person name="Bruce D."/>
            <person name="Goodwin L."/>
            <person name="Pitluck S."/>
            <person name="Larimer F.W."/>
            <person name="Land M.L."/>
            <person name="Hauser L."/>
            <person name="Sangwan P."/>
            <person name="de Vos W.M."/>
            <person name="Janssen P.H."/>
            <person name="Smidt H."/>
        </authorList>
    </citation>
    <scope>NUCLEOTIDE SEQUENCE [LARGE SCALE GENOMIC DNA]</scope>
    <source>
        <strain evidence="2 3">Ellin428</strain>
    </source>
</reference>
<protein>
    <recommendedName>
        <fullName evidence="4">Membrane-associated protein</fullName>
    </recommendedName>
</protein>
<comment type="caution">
    <text evidence="2">The sequence shown here is derived from an EMBL/GenBank/DDBJ whole genome shotgun (WGS) entry which is preliminary data.</text>
</comment>